<evidence type="ECO:0000256" key="1">
    <source>
        <dbReference type="ARBA" id="ARBA00008956"/>
    </source>
</evidence>
<keyword evidence="11" id="KW-1185">Reference proteome</keyword>
<feature type="region of interest" description="Disordered" evidence="7">
    <location>
        <begin position="355"/>
        <end position="376"/>
    </location>
</feature>
<dbReference type="PANTHER" id="PTHR31791">
    <property type="entry name" value="FRIGIDA-LIKE PROTEIN 3-RELATED"/>
    <property type="match status" value="1"/>
</dbReference>
<evidence type="ECO:0000313" key="10">
    <source>
        <dbReference type="EnsemblPlants" id="KEH39287"/>
    </source>
</evidence>
<dbReference type="HOGENOM" id="CLU_017941_1_0_1"/>
<evidence type="ECO:0000256" key="4">
    <source>
        <dbReference type="ARBA" id="ARBA00023089"/>
    </source>
</evidence>
<dbReference type="InterPro" id="IPR012474">
    <property type="entry name" value="Frigida"/>
</dbReference>
<dbReference type="Gene3D" id="1.10.287.1490">
    <property type="match status" value="1"/>
</dbReference>
<dbReference type="OrthoDB" id="1423442at2759"/>
<feature type="compositionally biased region" description="Polar residues" evidence="7">
    <location>
        <begin position="30"/>
        <end position="44"/>
    </location>
</feature>
<evidence type="ECO:0000256" key="3">
    <source>
        <dbReference type="ARBA" id="ARBA00022782"/>
    </source>
</evidence>
<reference evidence="10" key="3">
    <citation type="submission" date="2015-04" db="UniProtKB">
        <authorList>
            <consortium name="EnsemblPlants"/>
        </authorList>
    </citation>
    <scope>IDENTIFICATION</scope>
    <source>
        <strain evidence="10">cv. Jemalong A17</strain>
    </source>
</reference>
<organism evidence="8 11">
    <name type="scientific">Medicago truncatula</name>
    <name type="common">Barrel medic</name>
    <name type="synonym">Medicago tribuloides</name>
    <dbReference type="NCBI Taxonomy" id="3880"/>
    <lineage>
        <taxon>Eukaryota</taxon>
        <taxon>Viridiplantae</taxon>
        <taxon>Streptophyta</taxon>
        <taxon>Embryophyta</taxon>
        <taxon>Tracheophyta</taxon>
        <taxon>Spermatophyta</taxon>
        <taxon>Magnoliopsida</taxon>
        <taxon>eudicotyledons</taxon>
        <taxon>Gunneridae</taxon>
        <taxon>Pentapetalae</taxon>
        <taxon>rosids</taxon>
        <taxon>fabids</taxon>
        <taxon>Fabales</taxon>
        <taxon>Fabaceae</taxon>
        <taxon>Papilionoideae</taxon>
        <taxon>50 kb inversion clade</taxon>
        <taxon>NPAAA clade</taxon>
        <taxon>Hologalegina</taxon>
        <taxon>IRL clade</taxon>
        <taxon>Trifolieae</taxon>
        <taxon>Medicago</taxon>
    </lineage>
</organism>
<dbReference type="EMBL" id="CM001218">
    <property type="protein sequence ID" value="KEH39287.1"/>
    <property type="molecule type" value="Genomic_DNA"/>
</dbReference>
<evidence type="ECO:0000256" key="7">
    <source>
        <dbReference type="SAM" id="MobiDB-lite"/>
    </source>
</evidence>
<feature type="coiled-coil region" evidence="6">
    <location>
        <begin position="118"/>
        <end position="159"/>
    </location>
</feature>
<evidence type="ECO:0000313" key="8">
    <source>
        <dbReference type="EMBL" id="KEH39287.1"/>
    </source>
</evidence>
<reference evidence="9" key="4">
    <citation type="journal article" date="2018" name="Nat. Plants">
        <title>Whole-genome landscape of Medicago truncatula symbiotic genes.</title>
        <authorList>
            <person name="Pecrix Y."/>
            <person name="Gamas P."/>
            <person name="Carrere S."/>
        </authorList>
    </citation>
    <scope>NUCLEOTIDE SEQUENCE</scope>
    <source>
        <tissue evidence="9">Leaves</tissue>
    </source>
</reference>
<evidence type="ECO:0000256" key="5">
    <source>
        <dbReference type="RuleBase" id="RU364012"/>
    </source>
</evidence>
<sequence length="821" mass="95257">MAFKGSDNSNASNPVSYDDADYDDDVPLSTRLSRMSDSRTCSSNRGRDVPVKKRGCTTTIAVKRGFDSNGSSQTSVKKLKVLPYDNPSKDKDSTPLSRRVEIPKKSTDKSFSSLKKELVLVEKSFEECKKKKQREEERLISIKREIEECSIELGKMKKEVSSTNESHKKLQGEFDECVKDFDAKKAQLCLMNDLIGERKQELRTKETELRQVKDNIDKERKLDTLSRKIAECTVELKTKEKERDAMKKQIDEQAERLKSERKKLLKVIQLSKNDPQTQMVEFESLKKQFEERVKRLELKEKRCEERAVVLESKEKHFEGCVNEIKLKENQLKDERKEFTLKLEKFDYQTRELESEKKHFDSQMKEMESRERQFEGRSKQLEFKEEQLKVRMEESHSKEEQFKGQVKDLQSKENELDVRVKEIESETKQFEGQLKELQSKEKLLEGQMKEIQSIKEEYEDRGKELKSREEKLKARMQELKRFASQMEDFYSEEIQFEGQGKETESEDKNFKVHEKELKPKEKQFEGRMEGLESKPSEFDGQLERPELREKQYDALIEPFDEETEFANYAVTSYTCNQLSPAIDERSLMLLPCEQTEELELSDDDILGNLQGFSDPSKVVLEIIQNPIIKKCKMGDDAVIIEDSHIHLLNELRRISPDIRPDVKEEAMKLALDLKANISQNNENSAAVLGFLLLLSIYGLVPSFDEEEVLKLFELVSQHNLAVELFGAMGFADKISDFVDNLRKREQYVEAVSFSCAFNLSNNNQLVDLLREHVQNAKLISESTCMKTNSIEIKEKAIDQEIASLEAVVQCIGDNNLESEGST</sequence>
<dbReference type="EMBL" id="PSQE01000002">
    <property type="protein sequence ID" value="RHN75852.1"/>
    <property type="molecule type" value="Genomic_DNA"/>
</dbReference>
<evidence type="ECO:0000313" key="11">
    <source>
        <dbReference type="Proteomes" id="UP000002051"/>
    </source>
</evidence>
<keyword evidence="4 5" id="KW-0287">Flowering</keyword>
<feature type="compositionally biased region" description="Polar residues" evidence="7">
    <location>
        <begin position="1"/>
        <end position="15"/>
    </location>
</feature>
<dbReference type="PANTHER" id="PTHR31791:SF37">
    <property type="entry name" value="A_TM021B04.7 PROTEIN"/>
    <property type="match status" value="1"/>
</dbReference>
<dbReference type="EnsemblPlants" id="KEH39287">
    <property type="protein sequence ID" value="KEH39287"/>
    <property type="gene ID" value="MTR_2g091290"/>
</dbReference>
<evidence type="ECO:0000313" key="9">
    <source>
        <dbReference type="EMBL" id="RHN75852.1"/>
    </source>
</evidence>
<dbReference type="AlphaFoldDB" id="A0A072VBX3"/>
<feature type="coiled-coil region" evidence="6">
    <location>
        <begin position="405"/>
        <end position="474"/>
    </location>
</feature>
<proteinExistence type="inferred from homology"/>
<keyword evidence="6" id="KW-0175">Coiled coil</keyword>
<dbReference type="KEGG" id="mtr:25487792"/>
<keyword evidence="2 5" id="KW-0217">Developmental protein</keyword>
<keyword evidence="3 5" id="KW-0221">Differentiation</keyword>
<accession>A0A072VBX3</accession>
<protein>
    <recommendedName>
        <fullName evidence="5">FRIGIDA-like protein</fullName>
    </recommendedName>
</protein>
<dbReference type="GO" id="GO:0030154">
    <property type="term" value="P:cell differentiation"/>
    <property type="evidence" value="ECO:0007669"/>
    <property type="project" value="UniProtKB-KW"/>
</dbReference>
<dbReference type="Pfam" id="PF07899">
    <property type="entry name" value="Frigida"/>
    <property type="match status" value="1"/>
</dbReference>
<dbReference type="GO" id="GO:0009908">
    <property type="term" value="P:flower development"/>
    <property type="evidence" value="ECO:0007669"/>
    <property type="project" value="UniProtKB-KW"/>
</dbReference>
<feature type="compositionally biased region" description="Basic and acidic residues" evidence="7">
    <location>
        <begin position="87"/>
        <end position="110"/>
    </location>
</feature>
<reference evidence="8 11" key="1">
    <citation type="journal article" date="2011" name="Nature">
        <title>The Medicago genome provides insight into the evolution of rhizobial symbioses.</title>
        <authorList>
            <person name="Young N.D."/>
            <person name="Debelle F."/>
            <person name="Oldroyd G.E."/>
            <person name="Geurts R."/>
            <person name="Cannon S.B."/>
            <person name="Udvardi M.K."/>
            <person name="Benedito V.A."/>
            <person name="Mayer K.F."/>
            <person name="Gouzy J."/>
            <person name="Schoof H."/>
            <person name="Van de Peer Y."/>
            <person name="Proost S."/>
            <person name="Cook D.R."/>
            <person name="Meyers B.C."/>
            <person name="Spannagl M."/>
            <person name="Cheung F."/>
            <person name="De Mita S."/>
            <person name="Krishnakumar V."/>
            <person name="Gundlach H."/>
            <person name="Zhou S."/>
            <person name="Mudge J."/>
            <person name="Bharti A.K."/>
            <person name="Murray J.D."/>
            <person name="Naoumkina M.A."/>
            <person name="Rosen B."/>
            <person name="Silverstein K.A."/>
            <person name="Tang H."/>
            <person name="Rombauts S."/>
            <person name="Zhao P.X."/>
            <person name="Zhou P."/>
            <person name="Barbe V."/>
            <person name="Bardou P."/>
            <person name="Bechner M."/>
            <person name="Bellec A."/>
            <person name="Berger A."/>
            <person name="Berges H."/>
            <person name="Bidwell S."/>
            <person name="Bisseling T."/>
            <person name="Choisne N."/>
            <person name="Couloux A."/>
            <person name="Denny R."/>
            <person name="Deshpande S."/>
            <person name="Dai X."/>
            <person name="Doyle J.J."/>
            <person name="Dudez A.M."/>
            <person name="Farmer A.D."/>
            <person name="Fouteau S."/>
            <person name="Franken C."/>
            <person name="Gibelin C."/>
            <person name="Gish J."/>
            <person name="Goldstein S."/>
            <person name="Gonzalez A.J."/>
            <person name="Green P.J."/>
            <person name="Hallab A."/>
            <person name="Hartog M."/>
            <person name="Hua A."/>
            <person name="Humphray S.J."/>
            <person name="Jeong D.H."/>
            <person name="Jing Y."/>
            <person name="Jocker A."/>
            <person name="Kenton S.M."/>
            <person name="Kim D.J."/>
            <person name="Klee K."/>
            <person name="Lai H."/>
            <person name="Lang C."/>
            <person name="Lin S."/>
            <person name="Macmil S.L."/>
            <person name="Magdelenat G."/>
            <person name="Matthews L."/>
            <person name="McCorrison J."/>
            <person name="Monaghan E.L."/>
            <person name="Mun J.H."/>
            <person name="Najar F.Z."/>
            <person name="Nicholson C."/>
            <person name="Noirot C."/>
            <person name="O'Bleness M."/>
            <person name="Paule C.R."/>
            <person name="Poulain J."/>
            <person name="Prion F."/>
            <person name="Qin B."/>
            <person name="Qu C."/>
            <person name="Retzel E.F."/>
            <person name="Riddle C."/>
            <person name="Sallet E."/>
            <person name="Samain S."/>
            <person name="Samson N."/>
            <person name="Sanders I."/>
            <person name="Saurat O."/>
            <person name="Scarpelli C."/>
            <person name="Schiex T."/>
            <person name="Segurens B."/>
            <person name="Severin A.J."/>
            <person name="Sherrier D.J."/>
            <person name="Shi R."/>
            <person name="Sims S."/>
            <person name="Singer S.R."/>
            <person name="Sinharoy S."/>
            <person name="Sterck L."/>
            <person name="Viollet A."/>
            <person name="Wang B.B."/>
            <person name="Wang K."/>
            <person name="Wang M."/>
            <person name="Wang X."/>
            <person name="Warfsmann J."/>
            <person name="Weissenbach J."/>
            <person name="White D.D."/>
            <person name="White J.D."/>
            <person name="Wiley G.B."/>
            <person name="Wincker P."/>
            <person name="Xing Y."/>
            <person name="Yang L."/>
            <person name="Yao Z."/>
            <person name="Ying F."/>
            <person name="Zhai J."/>
            <person name="Zhou L."/>
            <person name="Zuber A."/>
            <person name="Denarie J."/>
            <person name="Dixon R.A."/>
            <person name="May G.D."/>
            <person name="Schwartz D.C."/>
            <person name="Rogers J."/>
            <person name="Quetier F."/>
            <person name="Town C.D."/>
            <person name="Roe B.A."/>
        </authorList>
    </citation>
    <scope>NUCLEOTIDE SEQUENCE [LARGE SCALE GENOMIC DNA]</scope>
    <source>
        <strain evidence="8">A17</strain>
        <strain evidence="10 11">cv. Jemalong A17</strain>
    </source>
</reference>
<evidence type="ECO:0000256" key="2">
    <source>
        <dbReference type="ARBA" id="ARBA00022473"/>
    </source>
</evidence>
<feature type="region of interest" description="Disordered" evidence="7">
    <location>
        <begin position="1"/>
        <end position="110"/>
    </location>
</feature>
<dbReference type="Gramene" id="rna12107">
    <property type="protein sequence ID" value="RHN75852.1"/>
    <property type="gene ID" value="gene12107"/>
</dbReference>
<dbReference type="Proteomes" id="UP000265566">
    <property type="component" value="Chromosome 2"/>
</dbReference>
<comment type="similarity">
    <text evidence="1 5">Belongs to the Frigida family.</text>
</comment>
<reference evidence="8 11" key="2">
    <citation type="journal article" date="2014" name="BMC Genomics">
        <title>An improved genome release (version Mt4.0) for the model legume Medicago truncatula.</title>
        <authorList>
            <person name="Tang H."/>
            <person name="Krishnakumar V."/>
            <person name="Bidwell S."/>
            <person name="Rosen B."/>
            <person name="Chan A."/>
            <person name="Zhou S."/>
            <person name="Gentzbittel L."/>
            <person name="Childs K.L."/>
            <person name="Yandell M."/>
            <person name="Gundlach H."/>
            <person name="Mayer K.F."/>
            <person name="Schwartz D.C."/>
            <person name="Town C.D."/>
        </authorList>
    </citation>
    <scope>GENOME REANNOTATION</scope>
    <source>
        <strain evidence="8">A17</strain>
        <strain evidence="10 11">cv. Jemalong A17</strain>
    </source>
</reference>
<name>A0A072VBX3_MEDTR</name>
<gene>
    <name evidence="10" type="primary">25487792</name>
    <name evidence="8" type="ordered locus">MTR_2g091290</name>
    <name evidence="9" type="ORF">MtrunA17_Chr2g0325711</name>
</gene>
<evidence type="ECO:0000256" key="6">
    <source>
        <dbReference type="SAM" id="Coils"/>
    </source>
</evidence>
<dbReference type="Proteomes" id="UP000002051">
    <property type="component" value="Chromosome 2"/>
</dbReference>